<evidence type="ECO:0000313" key="3">
    <source>
        <dbReference type="Proteomes" id="UP000887566"/>
    </source>
</evidence>
<dbReference type="PANTHER" id="PTHR45710">
    <property type="entry name" value="C-TYPE LECTIN DOMAIN-CONTAINING PROTEIN 180"/>
    <property type="match status" value="1"/>
</dbReference>
<keyword evidence="3" id="KW-1185">Reference proteome</keyword>
<dbReference type="SUPFAM" id="SSF56436">
    <property type="entry name" value="C-type lectin-like"/>
    <property type="match status" value="1"/>
</dbReference>
<dbReference type="InterPro" id="IPR001304">
    <property type="entry name" value="C-type_lectin-like"/>
</dbReference>
<accession>A0A914XRB0</accession>
<reference evidence="4" key="1">
    <citation type="submission" date="2022-11" db="UniProtKB">
        <authorList>
            <consortium name="WormBaseParasite"/>
        </authorList>
    </citation>
    <scope>IDENTIFICATION</scope>
</reference>
<dbReference type="SMART" id="SM00034">
    <property type="entry name" value="CLECT"/>
    <property type="match status" value="1"/>
</dbReference>
<dbReference type="PROSITE" id="PS50041">
    <property type="entry name" value="C_TYPE_LECTIN_2"/>
    <property type="match status" value="1"/>
</dbReference>
<dbReference type="Pfam" id="PF00059">
    <property type="entry name" value="Lectin_C"/>
    <property type="match status" value="1"/>
</dbReference>
<feature type="chain" id="PRO_5038101675" evidence="1">
    <location>
        <begin position="21"/>
        <end position="164"/>
    </location>
</feature>
<evidence type="ECO:0000259" key="2">
    <source>
        <dbReference type="PROSITE" id="PS50041"/>
    </source>
</evidence>
<dbReference type="CDD" id="cd00037">
    <property type="entry name" value="CLECT"/>
    <property type="match status" value="1"/>
</dbReference>
<sequence length="164" mass="18731">MRFIFVAFLAFSLLSKQAFADWACGAAECPSGWMHPDGDLCICYLFLDFPRSWNDAQNYCRSQNGTLITEPDDGIADYMEYFSPINNFWLGLHKANDGQFYWNFSNESLTTSSFTRWAVGQPIGDGRCVRHDAQGFGWISQDGWNLDDCSKQIKFACEQPPIYI</sequence>
<dbReference type="InterPro" id="IPR016187">
    <property type="entry name" value="CTDL_fold"/>
</dbReference>
<dbReference type="Proteomes" id="UP000887566">
    <property type="component" value="Unplaced"/>
</dbReference>
<feature type="domain" description="C-type lectin" evidence="2">
    <location>
        <begin position="43"/>
        <end position="158"/>
    </location>
</feature>
<protein>
    <submittedName>
        <fullName evidence="4">C-type lectin domain-containing protein</fullName>
    </submittedName>
</protein>
<dbReference type="InterPro" id="IPR016186">
    <property type="entry name" value="C-type_lectin-like/link_sf"/>
</dbReference>
<evidence type="ECO:0000313" key="4">
    <source>
        <dbReference type="WBParaSite" id="PSAMB.scaffold9716size4703.g32687.t1"/>
    </source>
</evidence>
<name>A0A914XRB0_9BILA</name>
<feature type="signal peptide" evidence="1">
    <location>
        <begin position="1"/>
        <end position="20"/>
    </location>
</feature>
<keyword evidence="1" id="KW-0732">Signal</keyword>
<dbReference type="WBParaSite" id="PSAMB.scaffold9716size4703.g32687.t1">
    <property type="protein sequence ID" value="PSAMB.scaffold9716size4703.g32687.t1"/>
    <property type="gene ID" value="PSAMB.scaffold9716size4703.g32687"/>
</dbReference>
<dbReference type="PANTHER" id="PTHR45710:SF26">
    <property type="entry name" value="RH26557P"/>
    <property type="match status" value="1"/>
</dbReference>
<evidence type="ECO:0000256" key="1">
    <source>
        <dbReference type="SAM" id="SignalP"/>
    </source>
</evidence>
<dbReference type="AlphaFoldDB" id="A0A914XRB0"/>
<dbReference type="Gene3D" id="3.10.100.10">
    <property type="entry name" value="Mannose-Binding Protein A, subunit A"/>
    <property type="match status" value="1"/>
</dbReference>
<proteinExistence type="predicted"/>
<dbReference type="InterPro" id="IPR050828">
    <property type="entry name" value="C-type_lectin/matrix_domain"/>
</dbReference>
<organism evidence="3 4">
    <name type="scientific">Plectus sambesii</name>
    <dbReference type="NCBI Taxonomy" id="2011161"/>
    <lineage>
        <taxon>Eukaryota</taxon>
        <taxon>Metazoa</taxon>
        <taxon>Ecdysozoa</taxon>
        <taxon>Nematoda</taxon>
        <taxon>Chromadorea</taxon>
        <taxon>Plectida</taxon>
        <taxon>Plectina</taxon>
        <taxon>Plectoidea</taxon>
        <taxon>Plectidae</taxon>
        <taxon>Plectus</taxon>
    </lineage>
</organism>